<name>A0A165ULC2_9HYPH</name>
<gene>
    <name evidence="2" type="ORF">PsAD2_03811</name>
</gene>
<evidence type="ECO:0000313" key="3">
    <source>
        <dbReference type="Proteomes" id="UP000076577"/>
    </source>
</evidence>
<evidence type="ECO:0000256" key="1">
    <source>
        <dbReference type="SAM" id="Phobius"/>
    </source>
</evidence>
<keyword evidence="3" id="KW-1185">Reference proteome</keyword>
<dbReference type="AlphaFoldDB" id="A0A165ULC2"/>
<dbReference type="Proteomes" id="UP000076577">
    <property type="component" value="Unassembled WGS sequence"/>
</dbReference>
<evidence type="ECO:0000313" key="2">
    <source>
        <dbReference type="EMBL" id="KZL12506.1"/>
    </source>
</evidence>
<organism evidence="2 3">
    <name type="scientific">Pseudovibrio axinellae</name>
    <dbReference type="NCBI Taxonomy" id="989403"/>
    <lineage>
        <taxon>Bacteria</taxon>
        <taxon>Pseudomonadati</taxon>
        <taxon>Pseudomonadota</taxon>
        <taxon>Alphaproteobacteria</taxon>
        <taxon>Hyphomicrobiales</taxon>
        <taxon>Stappiaceae</taxon>
        <taxon>Pseudovibrio</taxon>
    </lineage>
</organism>
<keyword evidence="1" id="KW-1133">Transmembrane helix</keyword>
<comment type="caution">
    <text evidence="2">The sequence shown here is derived from an EMBL/GenBank/DDBJ whole genome shotgun (WGS) entry which is preliminary data.</text>
</comment>
<dbReference type="PATRIC" id="fig|989403.3.peg.4151"/>
<accession>A0A165ULC2</accession>
<dbReference type="EMBL" id="LMCB01000098">
    <property type="protein sequence ID" value="KZL12506.1"/>
    <property type="molecule type" value="Genomic_DNA"/>
</dbReference>
<dbReference type="STRING" id="989403.SAMN05421798_101169"/>
<keyword evidence="1" id="KW-0812">Transmembrane</keyword>
<reference evidence="2 3" key="1">
    <citation type="journal article" date="2016" name="Front. Microbiol.">
        <title>Comparative Genomic Analysis Reveals a Diverse Repertoire of Genes Involved in Prokaryote-Eukaryote Interactions within the Pseudovibrio Genus.</title>
        <authorList>
            <person name="Romano S."/>
            <person name="Fernandez-Guerra A."/>
            <person name="Reen F.J."/>
            <person name="Glockner F.O."/>
            <person name="Crowley S.P."/>
            <person name="O'Sullivan O."/>
            <person name="Cotter P.D."/>
            <person name="Adams C."/>
            <person name="Dobson A.D."/>
            <person name="O'Gara F."/>
        </authorList>
    </citation>
    <scope>NUCLEOTIDE SEQUENCE [LARGE SCALE GENOMIC DNA]</scope>
    <source>
        <strain evidence="2 3">Ad2</strain>
    </source>
</reference>
<proteinExistence type="predicted"/>
<sequence length="59" mass="5921">MPSPVCSCGSAGIVYLGNDQMAARIALFFALVSGLVGITAAVGAMIPDNSGACVHYQTC</sequence>
<protein>
    <submittedName>
        <fullName evidence="2">Uncharacterized protein</fullName>
    </submittedName>
</protein>
<keyword evidence="1" id="KW-0472">Membrane</keyword>
<feature type="transmembrane region" description="Helical" evidence="1">
    <location>
        <begin position="25"/>
        <end position="46"/>
    </location>
</feature>